<dbReference type="PANTHER" id="PTHR48004:SF42">
    <property type="entry name" value="PROTEIN TOO MANY MOUTHS-RELATED"/>
    <property type="match status" value="1"/>
</dbReference>
<dbReference type="Proteomes" id="UP001153069">
    <property type="component" value="Unassembled WGS sequence"/>
</dbReference>
<evidence type="ECO:0000256" key="2">
    <source>
        <dbReference type="ARBA" id="ARBA00022737"/>
    </source>
</evidence>
<sequence length="882" mass="96612">MSYLLGREDLAGMPDDDHRAMDSSRYYHGEVDDCGKMLTEDDPEVLDGDESTATVETTKTKGNQSDGDNVTTCSHRSTPTSTTQESSRSFHDQGSLFRSIEQQQAESFTFSLTSESTSNVGSFANWTSSDDGSPSLRDHEDLEASYPTPAADGMTTSNESENDDPQEKQLERSPGSPPDVASYGDYEWSLWEEGSQYPSATQGCKIREDDGDKGIPEEKEVVSHLDATPRDTSCEEYEWSVLEEGSNLQTSGHSKIREEAISLDSSQVSKPHEKMRTTPLVEHRRPVQERLTKHPAAEEPPLARYGEDHEDDGLGQNILRRTPASPDENGHISQGGLAVASLVIEESLGGDDPQQAEAISVVKMSDKTSRYYALGMFALMLVLVAGILLGTVVLPSIRGKQDSEEGLHGGPDGLQESGVTFAPTTYRESLGIQEQIAVSVGSSKLNDASTPHYKALQWLLYEDPLQLPRSATNLIQRYALALFYFQTSEHGPWRSCNPPKLENETHSCDFLRLMWIFPELEFDVVPSNRWLSRVHECDWAGIICEEGDIVKEIILEANNLSGSLPEELGLFPRLLSFSFVNNEISGSLPAPLAVELQGKVTQIQLHYNKISGSIPPEWMQFQALERLNLASNQLTGSLPTEIGMLGASRRGDLLMGLFLFDNPGITGTIPTEVGNLDALSFLRVSKTSLEGPLPSELGRLSELKEFWGHKTKLSGPIPSEVARIGALRHLRLQHTNVNGTIPEEIYELPGLERLDLWQSKVGGTISTKIGQLANSLSVLRLQNNSLLSGELPTELGLLTNLKTLHLQHTRLEGSIPEGLCDRVLDRGQQFNGSDAATVTNLHISADCLVSTHPGVWPFVSCESGCCSVCCDGKTGACADMLT</sequence>
<evidence type="ECO:0000313" key="6">
    <source>
        <dbReference type="Proteomes" id="UP001153069"/>
    </source>
</evidence>
<keyword evidence="2" id="KW-0677">Repeat</keyword>
<evidence type="ECO:0000313" key="5">
    <source>
        <dbReference type="EMBL" id="CAB9506035.1"/>
    </source>
</evidence>
<dbReference type="Pfam" id="PF00560">
    <property type="entry name" value="LRR_1"/>
    <property type="match status" value="2"/>
</dbReference>
<dbReference type="Gene3D" id="3.80.10.10">
    <property type="entry name" value="Ribonuclease Inhibitor"/>
    <property type="match status" value="3"/>
</dbReference>
<feature type="compositionally biased region" description="Acidic residues" evidence="3">
    <location>
        <begin position="40"/>
        <end position="50"/>
    </location>
</feature>
<comment type="caution">
    <text evidence="5">The sequence shown here is derived from an EMBL/GenBank/DDBJ whole genome shotgun (WGS) entry which is preliminary data.</text>
</comment>
<dbReference type="SUPFAM" id="SSF52058">
    <property type="entry name" value="L domain-like"/>
    <property type="match status" value="1"/>
</dbReference>
<gene>
    <name evidence="5" type="ORF">SEMRO_251_G099420.1</name>
</gene>
<feature type="compositionally biased region" description="Polar residues" evidence="3">
    <location>
        <begin position="51"/>
        <end position="87"/>
    </location>
</feature>
<dbReference type="InterPro" id="IPR052941">
    <property type="entry name" value="StomDev_PlantInt_Reg"/>
</dbReference>
<feature type="compositionally biased region" description="Basic and acidic residues" evidence="3">
    <location>
        <begin position="288"/>
        <end position="297"/>
    </location>
</feature>
<evidence type="ECO:0000256" key="3">
    <source>
        <dbReference type="SAM" id="MobiDB-lite"/>
    </source>
</evidence>
<dbReference type="EMBL" id="CAICTM010000250">
    <property type="protein sequence ID" value="CAB9506035.1"/>
    <property type="molecule type" value="Genomic_DNA"/>
</dbReference>
<feature type="compositionally biased region" description="Low complexity" evidence="3">
    <location>
        <begin position="106"/>
        <end position="118"/>
    </location>
</feature>
<evidence type="ECO:0000256" key="4">
    <source>
        <dbReference type="SAM" id="Phobius"/>
    </source>
</evidence>
<keyword evidence="4" id="KW-0812">Transmembrane</keyword>
<protein>
    <submittedName>
        <fullName evidence="5">Leucine Rich Repeat</fullName>
    </submittedName>
</protein>
<proteinExistence type="predicted"/>
<feature type="transmembrane region" description="Helical" evidence="4">
    <location>
        <begin position="371"/>
        <end position="394"/>
    </location>
</feature>
<feature type="compositionally biased region" description="Polar residues" evidence="3">
    <location>
        <begin position="119"/>
        <end position="132"/>
    </location>
</feature>
<dbReference type="PANTHER" id="PTHR48004">
    <property type="entry name" value="OS01G0149700 PROTEIN"/>
    <property type="match status" value="1"/>
</dbReference>
<dbReference type="InterPro" id="IPR032675">
    <property type="entry name" value="LRR_dom_sf"/>
</dbReference>
<dbReference type="InterPro" id="IPR001611">
    <property type="entry name" value="Leu-rich_rpt"/>
</dbReference>
<dbReference type="FunFam" id="3.80.10.10:FF:000041">
    <property type="entry name" value="LRR receptor-like serine/threonine-protein kinase ERECTA"/>
    <property type="match status" value="1"/>
</dbReference>
<dbReference type="OrthoDB" id="1743194at2759"/>
<dbReference type="AlphaFoldDB" id="A0A9N8HB83"/>
<organism evidence="5 6">
    <name type="scientific">Seminavis robusta</name>
    <dbReference type="NCBI Taxonomy" id="568900"/>
    <lineage>
        <taxon>Eukaryota</taxon>
        <taxon>Sar</taxon>
        <taxon>Stramenopiles</taxon>
        <taxon>Ochrophyta</taxon>
        <taxon>Bacillariophyta</taxon>
        <taxon>Bacillariophyceae</taxon>
        <taxon>Bacillariophycidae</taxon>
        <taxon>Naviculales</taxon>
        <taxon>Naviculaceae</taxon>
        <taxon>Seminavis</taxon>
    </lineage>
</organism>
<feature type="region of interest" description="Disordered" evidence="3">
    <location>
        <begin position="288"/>
        <end position="310"/>
    </location>
</feature>
<evidence type="ECO:0000256" key="1">
    <source>
        <dbReference type="ARBA" id="ARBA00022614"/>
    </source>
</evidence>
<reference evidence="5" key="1">
    <citation type="submission" date="2020-06" db="EMBL/GenBank/DDBJ databases">
        <authorList>
            <consortium name="Plant Systems Biology data submission"/>
        </authorList>
    </citation>
    <scope>NUCLEOTIDE SEQUENCE</scope>
    <source>
        <strain evidence="5">D6</strain>
    </source>
</reference>
<keyword evidence="4" id="KW-1133">Transmembrane helix</keyword>
<feature type="region of interest" description="Disordered" evidence="3">
    <location>
        <begin position="1"/>
        <end position="22"/>
    </location>
</feature>
<feature type="region of interest" description="Disordered" evidence="3">
    <location>
        <begin position="34"/>
        <end position="183"/>
    </location>
</feature>
<accession>A0A9N8HB83</accession>
<keyword evidence="6" id="KW-1185">Reference proteome</keyword>
<keyword evidence="4" id="KW-0472">Membrane</keyword>
<keyword evidence="1" id="KW-0433">Leucine-rich repeat</keyword>
<name>A0A9N8HB83_9STRA</name>